<keyword evidence="2" id="KW-1185">Reference proteome</keyword>
<dbReference type="EMBL" id="BDLU01000049">
    <property type="protein sequence ID" value="GCE84026.1"/>
    <property type="molecule type" value="Genomic_DNA"/>
</dbReference>
<evidence type="ECO:0000313" key="2">
    <source>
        <dbReference type="Proteomes" id="UP000315095"/>
    </source>
</evidence>
<comment type="caution">
    <text evidence="1">The sequence shown here is derived from an EMBL/GenBank/DDBJ whole genome shotgun (WGS) entry which is preliminary data.</text>
</comment>
<gene>
    <name evidence="1" type="ORF">MSKU9_2167</name>
</gene>
<dbReference type="AlphaFoldDB" id="A0A4P5P1L8"/>
<accession>A0A4P5P1L8</accession>
<accession>A0A4P5P0J8</accession>
<dbReference type="RefSeq" id="WP_141261492.1">
    <property type="nucleotide sequence ID" value="NZ_BDLU01000049.1"/>
</dbReference>
<sequence length="90" mass="10021">MSHNYATPLTPEKRLARVLARIPADWTLNLDRQPTSTGTGQWRARLCIPGQDAQEWTAPHDTMVDALETAWRQARAILNAGQAIRGTVTN</sequence>
<reference evidence="2" key="1">
    <citation type="submission" date="2017-01" db="EMBL/GenBank/DDBJ databases">
        <title>Komagataeibacter sp. MSKU9 whole genome sequencing project.</title>
        <authorList>
            <person name="Matsutani M."/>
            <person name="Naloka K."/>
            <person name="Theeragool G."/>
            <person name="Yakushi T."/>
            <person name="Matsushita K."/>
        </authorList>
    </citation>
    <scope>NUCLEOTIDE SEQUENCE [LARGE SCALE GENOMIC DNA]</scope>
    <source>
        <strain evidence="2">MSKU9</strain>
    </source>
</reference>
<dbReference type="OrthoDB" id="7274716at2"/>
<evidence type="ECO:0000313" key="1">
    <source>
        <dbReference type="EMBL" id="GCE84026.1"/>
    </source>
</evidence>
<name>A0A4P5P1L8_9PROT</name>
<organism evidence="1 2">
    <name type="scientific">Komagataeibacter diospyri</name>
    <dbReference type="NCBI Taxonomy" id="1932662"/>
    <lineage>
        <taxon>Bacteria</taxon>
        <taxon>Pseudomonadati</taxon>
        <taxon>Pseudomonadota</taxon>
        <taxon>Alphaproteobacteria</taxon>
        <taxon>Acetobacterales</taxon>
        <taxon>Acetobacteraceae</taxon>
        <taxon>Komagataeibacter</taxon>
    </lineage>
</organism>
<proteinExistence type="predicted"/>
<dbReference type="Proteomes" id="UP000315095">
    <property type="component" value="Unassembled WGS sequence"/>
</dbReference>
<protein>
    <submittedName>
        <fullName evidence="1">Uncharacterized protein</fullName>
    </submittedName>
</protein>